<dbReference type="InterPro" id="IPR036938">
    <property type="entry name" value="PAP2/HPO_sf"/>
</dbReference>
<feature type="transmembrane region" description="Helical" evidence="1">
    <location>
        <begin position="39"/>
        <end position="60"/>
    </location>
</feature>
<feature type="domain" description="Phosphatidic acid phosphatase type 2/haloperoxidase" evidence="2">
    <location>
        <begin position="69"/>
        <end position="140"/>
    </location>
</feature>
<feature type="transmembrane region" description="Helical" evidence="1">
    <location>
        <begin position="6"/>
        <end position="27"/>
    </location>
</feature>
<feature type="transmembrane region" description="Helical" evidence="1">
    <location>
        <begin position="156"/>
        <end position="181"/>
    </location>
</feature>
<proteinExistence type="predicted"/>
<accession>A0ABT1AGF1</accession>
<keyword evidence="1" id="KW-0812">Transmembrane</keyword>
<dbReference type="Proteomes" id="UP001162811">
    <property type="component" value="Unassembled WGS sequence"/>
</dbReference>
<feature type="transmembrane region" description="Helical" evidence="1">
    <location>
        <begin position="125"/>
        <end position="144"/>
    </location>
</feature>
<sequence length="226" mass="23905">MSRWELISFFGESAFLLPCAAFLYAWLRWRGAAESARHWLLAFSVTALAVLASKLAFMGWGIGSEAFDFTGVSGHAMMASSILPVLGYLAVPSRYPRLGLLAAAAGMLLALAVGVSRLALHAHSVSEVVSGLALGLCVSMPFIMRRAMPRGPKAMLIASAVLAMLMALPVGGVAGATHGWVQDLATFLSGRDRLYQRGEWTFVPGCRTCTAGAATRSACAARLCHS</sequence>
<dbReference type="InterPro" id="IPR000326">
    <property type="entry name" value="PAP2/HPO"/>
</dbReference>
<gene>
    <name evidence="3" type="ORF">NG900_04535</name>
</gene>
<organism evidence="3 4">
    <name type="scientific">Ralstonia soli</name>
    <dbReference type="NCBI Taxonomy" id="2953896"/>
    <lineage>
        <taxon>Bacteria</taxon>
        <taxon>Pseudomonadati</taxon>
        <taxon>Pseudomonadota</taxon>
        <taxon>Betaproteobacteria</taxon>
        <taxon>Burkholderiales</taxon>
        <taxon>Burkholderiaceae</taxon>
        <taxon>Ralstonia</taxon>
    </lineage>
</organism>
<reference evidence="3" key="2">
    <citation type="journal article" date="2023" name="Front. Microbiol.">
        <title>Ralstonia chuxiongensis sp. nov., Ralstonia mojiangensis sp. nov., and Ralstonia soli sp. nov., isolated from tobacco fields, are three novel species in the family Burkholderiaceae.</title>
        <authorList>
            <person name="Lu C.H."/>
            <person name="Zhang Y.Y."/>
            <person name="Jiang N."/>
            <person name="Chen W."/>
            <person name="Shao X."/>
            <person name="Zhao Z.M."/>
            <person name="Lu W.L."/>
            <person name="Hu X."/>
            <person name="Xi Y.X."/>
            <person name="Zou S.Y."/>
            <person name="Wei Q.J."/>
            <person name="Lin Z.L."/>
            <person name="Gong L."/>
            <person name="Gai X.T."/>
            <person name="Zhang L.Q."/>
            <person name="Li J.Y."/>
            <person name="Jin Y."/>
            <person name="Xia Z.Y."/>
        </authorList>
    </citation>
    <scope>NUCLEOTIDE SEQUENCE</scope>
    <source>
        <strain evidence="3">21MJYT02-11</strain>
    </source>
</reference>
<evidence type="ECO:0000313" key="4">
    <source>
        <dbReference type="Proteomes" id="UP001162811"/>
    </source>
</evidence>
<dbReference type="Pfam" id="PF01569">
    <property type="entry name" value="PAP2"/>
    <property type="match status" value="1"/>
</dbReference>
<feature type="transmembrane region" description="Helical" evidence="1">
    <location>
        <begin position="98"/>
        <end position="119"/>
    </location>
</feature>
<keyword evidence="1" id="KW-0472">Membrane</keyword>
<comment type="caution">
    <text evidence="3">The sequence shown here is derived from an EMBL/GenBank/DDBJ whole genome shotgun (WGS) entry which is preliminary data.</text>
</comment>
<dbReference type="Gene3D" id="1.20.144.10">
    <property type="entry name" value="Phosphatidic acid phosphatase type 2/haloperoxidase"/>
    <property type="match status" value="1"/>
</dbReference>
<keyword evidence="4" id="KW-1185">Reference proteome</keyword>
<keyword evidence="1" id="KW-1133">Transmembrane helix</keyword>
<dbReference type="SUPFAM" id="SSF48317">
    <property type="entry name" value="Acid phosphatase/Vanadium-dependent haloperoxidase"/>
    <property type="match status" value="1"/>
</dbReference>
<evidence type="ECO:0000256" key="1">
    <source>
        <dbReference type="SAM" id="Phobius"/>
    </source>
</evidence>
<evidence type="ECO:0000259" key="2">
    <source>
        <dbReference type="Pfam" id="PF01569"/>
    </source>
</evidence>
<reference evidence="3" key="1">
    <citation type="submission" date="2022-06" db="EMBL/GenBank/DDBJ databases">
        <authorList>
            <person name="Lu C.-H."/>
        </authorList>
    </citation>
    <scope>NUCLEOTIDE SEQUENCE</scope>
    <source>
        <strain evidence="3">21MJYT02-11</strain>
    </source>
</reference>
<dbReference type="RefSeq" id="WP_252677191.1">
    <property type="nucleotide sequence ID" value="NZ_JAMXHT010000002.1"/>
</dbReference>
<protein>
    <submittedName>
        <fullName evidence="3">Phosphatase PAP2 family protein</fullName>
    </submittedName>
</protein>
<feature type="transmembrane region" description="Helical" evidence="1">
    <location>
        <begin position="72"/>
        <end position="91"/>
    </location>
</feature>
<dbReference type="EMBL" id="JAMXHT010000002">
    <property type="protein sequence ID" value="MCO5397465.1"/>
    <property type="molecule type" value="Genomic_DNA"/>
</dbReference>
<evidence type="ECO:0000313" key="3">
    <source>
        <dbReference type="EMBL" id="MCO5397465.1"/>
    </source>
</evidence>
<name>A0ABT1AGF1_9RALS</name>